<evidence type="ECO:0000256" key="2">
    <source>
        <dbReference type="ARBA" id="ARBA00022525"/>
    </source>
</evidence>
<dbReference type="Pfam" id="PF15430">
    <property type="entry name" value="SVWC"/>
    <property type="match status" value="1"/>
</dbReference>
<dbReference type="EMBL" id="OU895878">
    <property type="protein sequence ID" value="CAG9802422.1"/>
    <property type="molecule type" value="Genomic_DNA"/>
</dbReference>
<dbReference type="InterPro" id="IPR029277">
    <property type="entry name" value="SVWC_dom"/>
</dbReference>
<evidence type="ECO:0000256" key="3">
    <source>
        <dbReference type="SAM" id="SignalP"/>
    </source>
</evidence>
<reference evidence="5" key="1">
    <citation type="submission" date="2022-01" db="EMBL/GenBank/DDBJ databases">
        <authorList>
            <person name="King R."/>
        </authorList>
    </citation>
    <scope>NUCLEOTIDE SEQUENCE</scope>
</reference>
<name>A0A9N9RTA6_9DIPT</name>
<feature type="domain" description="Single" evidence="4">
    <location>
        <begin position="44"/>
        <end position="106"/>
    </location>
</feature>
<dbReference type="SMART" id="SM01318">
    <property type="entry name" value="SVWC"/>
    <property type="match status" value="1"/>
</dbReference>
<dbReference type="AlphaFoldDB" id="A0A9N9RTA6"/>
<sequence>MTKSVYFCLLLISLCIFESDAAAWFNRNTKIVTKCEGSNCQKYCDIDNRLILVGTTLKTDQCEQITCDADFSSSYYSCGIAVDKNGCTLTPDYSFKYPECCNKMKCVT</sequence>
<evidence type="ECO:0000313" key="6">
    <source>
        <dbReference type="Proteomes" id="UP001153620"/>
    </source>
</evidence>
<accession>A0A9N9RTA6</accession>
<reference evidence="5" key="2">
    <citation type="submission" date="2022-10" db="EMBL/GenBank/DDBJ databases">
        <authorList>
            <consortium name="ENA_rothamsted_submissions"/>
            <consortium name="culmorum"/>
            <person name="King R."/>
        </authorList>
    </citation>
    <scope>NUCLEOTIDE SEQUENCE</scope>
</reference>
<dbReference type="Proteomes" id="UP001153620">
    <property type="component" value="Chromosome 2"/>
</dbReference>
<proteinExistence type="predicted"/>
<keyword evidence="6" id="KW-1185">Reference proteome</keyword>
<keyword evidence="2" id="KW-0964">Secreted</keyword>
<evidence type="ECO:0000259" key="4">
    <source>
        <dbReference type="SMART" id="SM01318"/>
    </source>
</evidence>
<keyword evidence="3" id="KW-0732">Signal</keyword>
<protein>
    <recommendedName>
        <fullName evidence="4">Single domain-containing protein</fullName>
    </recommendedName>
</protein>
<dbReference type="OrthoDB" id="7778241at2759"/>
<feature type="chain" id="PRO_5040180267" description="Single domain-containing protein" evidence="3">
    <location>
        <begin position="24"/>
        <end position="108"/>
    </location>
</feature>
<organism evidence="5 6">
    <name type="scientific">Chironomus riparius</name>
    <dbReference type="NCBI Taxonomy" id="315576"/>
    <lineage>
        <taxon>Eukaryota</taxon>
        <taxon>Metazoa</taxon>
        <taxon>Ecdysozoa</taxon>
        <taxon>Arthropoda</taxon>
        <taxon>Hexapoda</taxon>
        <taxon>Insecta</taxon>
        <taxon>Pterygota</taxon>
        <taxon>Neoptera</taxon>
        <taxon>Endopterygota</taxon>
        <taxon>Diptera</taxon>
        <taxon>Nematocera</taxon>
        <taxon>Chironomoidea</taxon>
        <taxon>Chironomidae</taxon>
        <taxon>Chironominae</taxon>
        <taxon>Chironomus</taxon>
    </lineage>
</organism>
<dbReference type="GO" id="GO:0005576">
    <property type="term" value="C:extracellular region"/>
    <property type="evidence" value="ECO:0007669"/>
    <property type="project" value="UniProtKB-SubCell"/>
</dbReference>
<feature type="signal peptide" evidence="3">
    <location>
        <begin position="1"/>
        <end position="23"/>
    </location>
</feature>
<evidence type="ECO:0000256" key="1">
    <source>
        <dbReference type="ARBA" id="ARBA00004613"/>
    </source>
</evidence>
<evidence type="ECO:0000313" key="5">
    <source>
        <dbReference type="EMBL" id="CAG9802422.1"/>
    </source>
</evidence>
<comment type="subcellular location">
    <subcellularLocation>
        <location evidence="1">Secreted</location>
    </subcellularLocation>
</comment>
<gene>
    <name evidence="5" type="ORF">CHIRRI_LOCUS5333</name>
</gene>